<dbReference type="GO" id="GO:0005737">
    <property type="term" value="C:cytoplasm"/>
    <property type="evidence" value="ECO:0007669"/>
    <property type="project" value="UniProtKB-SubCell"/>
</dbReference>
<evidence type="ECO:0000256" key="5">
    <source>
        <dbReference type="ARBA" id="ARBA00022490"/>
    </source>
</evidence>
<evidence type="ECO:0000256" key="11">
    <source>
        <dbReference type="ARBA" id="ARBA00023163"/>
    </source>
</evidence>
<proteinExistence type="predicted"/>
<evidence type="ECO:0000256" key="13">
    <source>
        <dbReference type="ARBA" id="ARBA00049086"/>
    </source>
</evidence>
<keyword evidence="4" id="KW-0488">Methylation</keyword>
<feature type="chain" id="PRO_5031042347" description="type I protein arginine methyltransferase" evidence="14">
    <location>
        <begin position="18"/>
        <end position="270"/>
    </location>
</feature>
<dbReference type="InterPro" id="IPR055135">
    <property type="entry name" value="PRMT_dom"/>
</dbReference>
<dbReference type="GO" id="GO:0035242">
    <property type="term" value="F:protein-arginine omega-N asymmetric methyltransferase activity"/>
    <property type="evidence" value="ECO:0007669"/>
    <property type="project" value="UniProtKB-EC"/>
</dbReference>
<gene>
    <name evidence="16" type="ORF">TCEB3V08_LOCUS5843</name>
</gene>
<dbReference type="EC" id="2.1.1.319" evidence="3"/>
<keyword evidence="6" id="KW-0489">Methyltransferase</keyword>
<evidence type="ECO:0000256" key="7">
    <source>
        <dbReference type="ARBA" id="ARBA00022679"/>
    </source>
</evidence>
<keyword evidence="11" id="KW-0804">Transcription</keyword>
<evidence type="ECO:0000256" key="6">
    <source>
        <dbReference type="ARBA" id="ARBA00022603"/>
    </source>
</evidence>
<name>A0A7R9CRD0_TIMCR</name>
<keyword evidence="12" id="KW-0539">Nucleus</keyword>
<organism evidence="16">
    <name type="scientific">Timema cristinae</name>
    <name type="common">Walking stick</name>
    <dbReference type="NCBI Taxonomy" id="61476"/>
    <lineage>
        <taxon>Eukaryota</taxon>
        <taxon>Metazoa</taxon>
        <taxon>Ecdysozoa</taxon>
        <taxon>Arthropoda</taxon>
        <taxon>Hexapoda</taxon>
        <taxon>Insecta</taxon>
        <taxon>Pterygota</taxon>
        <taxon>Neoptera</taxon>
        <taxon>Polyneoptera</taxon>
        <taxon>Phasmatodea</taxon>
        <taxon>Timematodea</taxon>
        <taxon>Timematoidea</taxon>
        <taxon>Timematidae</taxon>
        <taxon>Timema</taxon>
    </lineage>
</organism>
<evidence type="ECO:0000256" key="10">
    <source>
        <dbReference type="ARBA" id="ARBA00023015"/>
    </source>
</evidence>
<dbReference type="PANTHER" id="PTHR11006:SF10">
    <property type="entry name" value="HISTONE-ARGININE METHYLTRANSFERASE CARMER-RELATED"/>
    <property type="match status" value="1"/>
</dbReference>
<dbReference type="InterPro" id="IPR029063">
    <property type="entry name" value="SAM-dependent_MTases_sf"/>
</dbReference>
<accession>A0A7R9CRD0</accession>
<protein>
    <recommendedName>
        <fullName evidence="3">type I protein arginine methyltransferase</fullName>
        <ecNumber evidence="3">2.1.1.319</ecNumber>
    </recommendedName>
</protein>
<evidence type="ECO:0000256" key="2">
    <source>
        <dbReference type="ARBA" id="ARBA00004496"/>
    </source>
</evidence>
<evidence type="ECO:0000259" key="15">
    <source>
        <dbReference type="Pfam" id="PF22528"/>
    </source>
</evidence>
<dbReference type="EMBL" id="OC318233">
    <property type="protein sequence ID" value="CAD7401110.1"/>
    <property type="molecule type" value="Genomic_DNA"/>
</dbReference>
<feature type="domain" description="Protein arginine N-methyltransferase" evidence="15">
    <location>
        <begin position="104"/>
        <end position="185"/>
    </location>
</feature>
<keyword evidence="10" id="KW-0805">Transcription regulation</keyword>
<feature type="signal peptide" evidence="14">
    <location>
        <begin position="1"/>
        <end position="17"/>
    </location>
</feature>
<dbReference type="PANTHER" id="PTHR11006">
    <property type="entry name" value="PROTEIN ARGININE N-METHYLTRANSFERASE"/>
    <property type="match status" value="1"/>
</dbReference>
<dbReference type="SUPFAM" id="SSF53335">
    <property type="entry name" value="S-adenosyl-L-methionine-dependent methyltransferases"/>
    <property type="match status" value="1"/>
</dbReference>
<evidence type="ECO:0000256" key="8">
    <source>
        <dbReference type="ARBA" id="ARBA00022691"/>
    </source>
</evidence>
<dbReference type="GO" id="GO:0032259">
    <property type="term" value="P:methylation"/>
    <property type="evidence" value="ECO:0007669"/>
    <property type="project" value="UniProtKB-KW"/>
</dbReference>
<keyword evidence="5" id="KW-0963">Cytoplasm</keyword>
<dbReference type="InterPro" id="IPR025799">
    <property type="entry name" value="Arg_MeTrfase"/>
</dbReference>
<evidence type="ECO:0000256" key="12">
    <source>
        <dbReference type="ARBA" id="ARBA00023242"/>
    </source>
</evidence>
<dbReference type="Gene3D" id="2.70.160.11">
    <property type="entry name" value="Hnrnp arginine n-methyltransferase1"/>
    <property type="match status" value="1"/>
</dbReference>
<dbReference type="Pfam" id="PF22528">
    <property type="entry name" value="PRMT_C"/>
    <property type="match status" value="1"/>
</dbReference>
<evidence type="ECO:0000256" key="9">
    <source>
        <dbReference type="ARBA" id="ARBA00022853"/>
    </source>
</evidence>
<comment type="catalytic activity">
    <reaction evidence="13">
        <text>L-arginyl-[protein] + 2 S-adenosyl-L-methionine = N(omega),N(omega)-dimethyl-L-arginyl-[protein] + 2 S-adenosyl-L-homocysteine + 2 H(+)</text>
        <dbReference type="Rhea" id="RHEA:48096"/>
        <dbReference type="Rhea" id="RHEA-COMP:10532"/>
        <dbReference type="Rhea" id="RHEA-COMP:11991"/>
        <dbReference type="ChEBI" id="CHEBI:15378"/>
        <dbReference type="ChEBI" id="CHEBI:29965"/>
        <dbReference type="ChEBI" id="CHEBI:57856"/>
        <dbReference type="ChEBI" id="CHEBI:59789"/>
        <dbReference type="ChEBI" id="CHEBI:61897"/>
        <dbReference type="EC" id="2.1.1.319"/>
    </reaction>
</comment>
<evidence type="ECO:0000256" key="4">
    <source>
        <dbReference type="ARBA" id="ARBA00022481"/>
    </source>
</evidence>
<dbReference type="GO" id="GO:0005634">
    <property type="term" value="C:nucleus"/>
    <property type="evidence" value="ECO:0007669"/>
    <property type="project" value="UniProtKB-SubCell"/>
</dbReference>
<dbReference type="AlphaFoldDB" id="A0A7R9CRD0"/>
<comment type="subcellular location">
    <subcellularLocation>
        <location evidence="2">Cytoplasm</location>
    </subcellularLocation>
    <subcellularLocation>
        <location evidence="1">Nucleus</location>
    </subcellularLocation>
</comment>
<sequence length="270" mass="30262">MNVWLGVMAWKWTLVGGNQVGVVCWRWRRWTVGMVNIGRRGHRGLKSLGHFSPTCVGRVRINVGEYPCNVSRCGTEGCFGDVSRGGWNVRNSRLLCFFSITDIPLEFHVLESGSVHGLAFWFDVAFGGSVQTVWLSTAPTEPLTHWYQVRCLLESPIFVKTGQVLKGSVVLLANKRQSYDVTIDLFVEGTNTRSTNTLDLKNPYFRYSGQAAAPPPGMNYSSPSEAYWNQLDAHGARQGELETEYFIYSPSTMYVNSPDDKTHNDLCCDS</sequence>
<evidence type="ECO:0000313" key="16">
    <source>
        <dbReference type="EMBL" id="CAD7401110.1"/>
    </source>
</evidence>
<reference evidence="16" key="1">
    <citation type="submission" date="2020-11" db="EMBL/GenBank/DDBJ databases">
        <authorList>
            <person name="Tran Van P."/>
        </authorList>
    </citation>
    <scope>NUCLEOTIDE SEQUENCE</scope>
</reference>
<keyword evidence="14" id="KW-0732">Signal</keyword>
<keyword evidence="8" id="KW-0949">S-adenosyl-L-methionine</keyword>
<keyword evidence="9" id="KW-0156">Chromatin regulator</keyword>
<keyword evidence="7" id="KW-0808">Transferase</keyword>
<evidence type="ECO:0000256" key="1">
    <source>
        <dbReference type="ARBA" id="ARBA00004123"/>
    </source>
</evidence>
<evidence type="ECO:0000256" key="14">
    <source>
        <dbReference type="SAM" id="SignalP"/>
    </source>
</evidence>
<dbReference type="GO" id="GO:0070611">
    <property type="term" value="F:histone H3R2 methyltransferase activity"/>
    <property type="evidence" value="ECO:0007669"/>
    <property type="project" value="TreeGrafter"/>
</dbReference>
<evidence type="ECO:0000256" key="3">
    <source>
        <dbReference type="ARBA" id="ARBA00011925"/>
    </source>
</evidence>